<dbReference type="Pfam" id="PF00571">
    <property type="entry name" value="CBS"/>
    <property type="match status" value="2"/>
</dbReference>
<dbReference type="KEGG" id="sna:Snas_0502"/>
<evidence type="ECO:0000313" key="3">
    <source>
        <dbReference type="Proteomes" id="UP000000844"/>
    </source>
</evidence>
<name>D3Q5R8_STANL</name>
<dbReference type="STRING" id="446470.Snas_0502"/>
<sequence length="159" mass="16337">MGQTGDGAILECMHAGALAKDFPTVTLDTSALEAAKLMAGNDLPGLIVLGSNGCPYTVLGGTQVLRMSVPLYIQDDPTLAGVVDEAAADTFVAGLGNKTVRELLPEEPFDLPVVGARATLLEVAALMARVRIPVVAVVDNDTLLGAITVDSLLDHALGT</sequence>
<dbReference type="HOGENOM" id="CLU_116232_0_0_11"/>
<gene>
    <name evidence="2" type="ordered locus">Snas_0502</name>
</gene>
<reference evidence="2 3" key="1">
    <citation type="journal article" date="2009" name="Stand. Genomic Sci.">
        <title>Complete genome sequence of Stackebrandtia nassauensis type strain (LLR-40K-21).</title>
        <authorList>
            <person name="Munk C."/>
            <person name="Lapidus A."/>
            <person name="Copeland A."/>
            <person name="Jando M."/>
            <person name="Mayilraj S."/>
            <person name="Glavina Del Rio T."/>
            <person name="Nolan M."/>
            <person name="Chen F."/>
            <person name="Lucas S."/>
            <person name="Tice H."/>
            <person name="Cheng J.F."/>
            <person name="Han C."/>
            <person name="Detter J.C."/>
            <person name="Bruce D."/>
            <person name="Goodwin L."/>
            <person name="Chain P."/>
            <person name="Pitluck S."/>
            <person name="Goker M."/>
            <person name="Ovchinikova G."/>
            <person name="Pati A."/>
            <person name="Ivanova N."/>
            <person name="Mavromatis K."/>
            <person name="Chen A."/>
            <person name="Palaniappan K."/>
            <person name="Land M."/>
            <person name="Hauser L."/>
            <person name="Chang Y.J."/>
            <person name="Jeffries C.D."/>
            <person name="Bristow J."/>
            <person name="Eisen J.A."/>
            <person name="Markowitz V."/>
            <person name="Hugenholtz P."/>
            <person name="Kyrpides N.C."/>
            <person name="Klenk H.P."/>
        </authorList>
    </citation>
    <scope>NUCLEOTIDE SEQUENCE [LARGE SCALE GENOMIC DNA]</scope>
    <source>
        <strain evidence="3">DSM 44728 / CIP 108903 / NRRL B-16338 / NBRC 102104 / LLR-40K-21</strain>
    </source>
</reference>
<dbReference type="InterPro" id="IPR046342">
    <property type="entry name" value="CBS_dom_sf"/>
</dbReference>
<dbReference type="eggNOG" id="COG0517">
    <property type="taxonomic scope" value="Bacteria"/>
</dbReference>
<evidence type="ECO:0000313" key="2">
    <source>
        <dbReference type="EMBL" id="ADD40217.1"/>
    </source>
</evidence>
<accession>D3Q5R8</accession>
<dbReference type="Gene3D" id="3.10.580.10">
    <property type="entry name" value="CBS-domain"/>
    <property type="match status" value="1"/>
</dbReference>
<dbReference type="AlphaFoldDB" id="D3Q5R8"/>
<organism evidence="2 3">
    <name type="scientific">Stackebrandtia nassauensis (strain DSM 44728 / CIP 108903 / NRRL B-16338 / NBRC 102104 / LLR-40K-21)</name>
    <dbReference type="NCBI Taxonomy" id="446470"/>
    <lineage>
        <taxon>Bacteria</taxon>
        <taxon>Bacillati</taxon>
        <taxon>Actinomycetota</taxon>
        <taxon>Actinomycetes</taxon>
        <taxon>Glycomycetales</taxon>
        <taxon>Glycomycetaceae</taxon>
        <taxon>Stackebrandtia</taxon>
    </lineage>
</organism>
<feature type="domain" description="CBS" evidence="1">
    <location>
        <begin position="19"/>
        <end position="53"/>
    </location>
</feature>
<proteinExistence type="predicted"/>
<protein>
    <submittedName>
        <fullName evidence="2">CBS domain containing protein</fullName>
    </submittedName>
</protein>
<dbReference type="CDD" id="cd17788">
    <property type="entry name" value="CBS_pair_bac"/>
    <property type="match status" value="1"/>
</dbReference>
<feature type="domain" description="CBS" evidence="1">
    <location>
        <begin position="110"/>
        <end position="156"/>
    </location>
</feature>
<evidence type="ECO:0000259" key="1">
    <source>
        <dbReference type="Pfam" id="PF00571"/>
    </source>
</evidence>
<dbReference type="SUPFAM" id="SSF54631">
    <property type="entry name" value="CBS-domain pair"/>
    <property type="match status" value="1"/>
</dbReference>
<dbReference type="InterPro" id="IPR000644">
    <property type="entry name" value="CBS_dom"/>
</dbReference>
<keyword evidence="3" id="KW-1185">Reference proteome</keyword>
<dbReference type="Proteomes" id="UP000000844">
    <property type="component" value="Chromosome"/>
</dbReference>
<dbReference type="EMBL" id="CP001778">
    <property type="protein sequence ID" value="ADD40217.1"/>
    <property type="molecule type" value="Genomic_DNA"/>
</dbReference>